<evidence type="ECO:0000313" key="6">
    <source>
        <dbReference type="EMBL" id="AEF84796.1"/>
    </source>
</evidence>
<organism evidence="6 7">
    <name type="scientific">Treponema primitia (strain ATCC BAA-887 / DSM 12427 / ZAS-2)</name>
    <dbReference type="NCBI Taxonomy" id="545694"/>
    <lineage>
        <taxon>Bacteria</taxon>
        <taxon>Pseudomonadati</taxon>
        <taxon>Spirochaetota</taxon>
        <taxon>Spirochaetia</taxon>
        <taxon>Spirochaetales</taxon>
        <taxon>Treponemataceae</taxon>
        <taxon>Treponema</taxon>
    </lineage>
</organism>
<dbReference type="GO" id="GO:0005524">
    <property type="term" value="F:ATP binding"/>
    <property type="evidence" value="ECO:0007669"/>
    <property type="project" value="UniProtKB-KW"/>
</dbReference>
<dbReference type="Pfam" id="PF00005">
    <property type="entry name" value="ABC_tran"/>
    <property type="match status" value="1"/>
</dbReference>
<dbReference type="AlphaFoldDB" id="F5YIR6"/>
<feature type="domain" description="ABC transporter" evidence="5">
    <location>
        <begin position="6"/>
        <end position="249"/>
    </location>
</feature>
<reference evidence="6 7" key="2">
    <citation type="journal article" date="2011" name="ISME J.">
        <title>RNA-seq reveals cooperative metabolic interactions between two termite-gut spirochete species in co-culture.</title>
        <authorList>
            <person name="Rosenthal A.Z."/>
            <person name="Matson E.G."/>
            <person name="Eldar A."/>
            <person name="Leadbetter J.R."/>
        </authorList>
    </citation>
    <scope>NUCLEOTIDE SEQUENCE [LARGE SCALE GENOMIC DNA]</scope>
    <source>
        <strain evidence="7">ATCC BAA-887 / DSM 12427 / ZAS-2</strain>
    </source>
</reference>
<evidence type="ECO:0000256" key="1">
    <source>
        <dbReference type="ARBA" id="ARBA00005417"/>
    </source>
</evidence>
<dbReference type="RefSeq" id="WP_015709219.1">
    <property type="nucleotide sequence ID" value="NC_015578.1"/>
</dbReference>
<dbReference type="KEGG" id="tpi:TREPR_0828"/>
<dbReference type="Pfam" id="PF08352">
    <property type="entry name" value="oligo_HPY"/>
    <property type="match status" value="1"/>
</dbReference>
<keyword evidence="3" id="KW-0547">Nucleotide-binding</keyword>
<evidence type="ECO:0000256" key="3">
    <source>
        <dbReference type="ARBA" id="ARBA00022741"/>
    </source>
</evidence>
<name>F5YIR6_TREPZ</name>
<dbReference type="GO" id="GO:0055085">
    <property type="term" value="P:transmembrane transport"/>
    <property type="evidence" value="ECO:0007669"/>
    <property type="project" value="UniProtKB-ARBA"/>
</dbReference>
<proteinExistence type="inferred from homology"/>
<dbReference type="GO" id="GO:0016887">
    <property type="term" value="F:ATP hydrolysis activity"/>
    <property type="evidence" value="ECO:0007669"/>
    <property type="project" value="InterPro"/>
</dbReference>
<keyword evidence="4 6" id="KW-0067">ATP-binding</keyword>
<dbReference type="InterPro" id="IPR003439">
    <property type="entry name" value="ABC_transporter-like_ATP-bd"/>
</dbReference>
<dbReference type="Gene3D" id="3.40.50.300">
    <property type="entry name" value="P-loop containing nucleotide triphosphate hydrolases"/>
    <property type="match status" value="1"/>
</dbReference>
<dbReference type="OrthoDB" id="9802264at2"/>
<keyword evidence="2" id="KW-0813">Transport</keyword>
<evidence type="ECO:0000256" key="2">
    <source>
        <dbReference type="ARBA" id="ARBA00022448"/>
    </source>
</evidence>
<dbReference type="SUPFAM" id="SSF52540">
    <property type="entry name" value="P-loop containing nucleoside triphosphate hydrolases"/>
    <property type="match status" value="1"/>
</dbReference>
<sequence length="330" mass="35967">MGDIILEVREVKKYFPAGRGQLLRAVDGVSFGLRQNEILGVVGESGCGKSTLGRLALRLIEPTAGRIFFRGAEIGKLRHGALRQVRRAMQMVFQNPFASFNPKMRIADSLMEVCRYYGMGREAALDRILSLFSDTGLSEELLTRRPQELSGGQLQRLAITRALLSEPALIVADEPLSALDVSVQAQLLNLLENLRTARSLSMLFISHDMTVVEYLCDRVMVMYLGRVVELAPAEELFRRTLHPYTRSLIAAVPRIEGPREAGGIALKGEAPSPAALITGCAGNSPTKVGVASCAFAPRCPDADDRCRTEAPCIQEAAPGHLVSCHRALPD</sequence>
<dbReference type="SMART" id="SM00382">
    <property type="entry name" value="AAA"/>
    <property type="match status" value="1"/>
</dbReference>
<evidence type="ECO:0000259" key="5">
    <source>
        <dbReference type="PROSITE" id="PS50893"/>
    </source>
</evidence>
<dbReference type="GO" id="GO:0015833">
    <property type="term" value="P:peptide transport"/>
    <property type="evidence" value="ECO:0007669"/>
    <property type="project" value="InterPro"/>
</dbReference>
<dbReference type="EMBL" id="CP001843">
    <property type="protein sequence ID" value="AEF84796.1"/>
    <property type="molecule type" value="Genomic_DNA"/>
</dbReference>
<dbReference type="FunFam" id="3.40.50.300:FF:000016">
    <property type="entry name" value="Oligopeptide ABC transporter ATP-binding component"/>
    <property type="match status" value="1"/>
</dbReference>
<dbReference type="InterPro" id="IPR027417">
    <property type="entry name" value="P-loop_NTPase"/>
</dbReference>
<dbReference type="NCBIfam" id="TIGR01727">
    <property type="entry name" value="oligo_HPY"/>
    <property type="match status" value="1"/>
</dbReference>
<dbReference type="InterPro" id="IPR050319">
    <property type="entry name" value="ABC_transp_ATP-bind"/>
</dbReference>
<dbReference type="CDD" id="cd03257">
    <property type="entry name" value="ABC_NikE_OppD_transporters"/>
    <property type="match status" value="1"/>
</dbReference>
<protein>
    <submittedName>
        <fullName evidence="6">Oligopeptide transport ATP-binding protein AppF</fullName>
    </submittedName>
</protein>
<evidence type="ECO:0000256" key="4">
    <source>
        <dbReference type="ARBA" id="ARBA00022840"/>
    </source>
</evidence>
<dbReference type="PROSITE" id="PS50893">
    <property type="entry name" value="ABC_TRANSPORTER_2"/>
    <property type="match status" value="1"/>
</dbReference>
<gene>
    <name evidence="6" type="ordered locus">TREPR_0828</name>
</gene>
<dbReference type="InterPro" id="IPR003593">
    <property type="entry name" value="AAA+_ATPase"/>
</dbReference>
<dbReference type="PANTHER" id="PTHR43776">
    <property type="entry name" value="TRANSPORT ATP-BINDING PROTEIN"/>
    <property type="match status" value="1"/>
</dbReference>
<dbReference type="HOGENOM" id="CLU_000604_1_23_12"/>
<accession>F5YIR6</accession>
<dbReference type="Proteomes" id="UP000009223">
    <property type="component" value="Chromosome"/>
</dbReference>
<dbReference type="InterPro" id="IPR013563">
    <property type="entry name" value="Oligopep_ABC_C"/>
</dbReference>
<keyword evidence="7" id="KW-1185">Reference proteome</keyword>
<comment type="similarity">
    <text evidence="1">Belongs to the ABC transporter superfamily.</text>
</comment>
<dbReference type="STRING" id="545694.TREPR_0828"/>
<dbReference type="PANTHER" id="PTHR43776:SF7">
    <property type="entry name" value="D,D-DIPEPTIDE TRANSPORT ATP-BINDING PROTEIN DDPF-RELATED"/>
    <property type="match status" value="1"/>
</dbReference>
<evidence type="ECO:0000313" key="7">
    <source>
        <dbReference type="Proteomes" id="UP000009223"/>
    </source>
</evidence>
<reference evidence="7" key="1">
    <citation type="submission" date="2009-12" db="EMBL/GenBank/DDBJ databases">
        <title>Complete sequence of Treponema primitia strain ZAS-2.</title>
        <authorList>
            <person name="Tetu S.G."/>
            <person name="Matson E."/>
            <person name="Ren Q."/>
            <person name="Seshadri R."/>
            <person name="Elbourne L."/>
            <person name="Hassan K.A."/>
            <person name="Durkin A."/>
            <person name="Radune D."/>
            <person name="Mohamoud Y."/>
            <person name="Shay R."/>
            <person name="Jin S."/>
            <person name="Zhang X."/>
            <person name="Lucey K."/>
            <person name="Ballor N.R."/>
            <person name="Ottesen E."/>
            <person name="Rosenthal R."/>
            <person name="Allen A."/>
            <person name="Leadbetter J.R."/>
            <person name="Paulsen I.T."/>
        </authorList>
    </citation>
    <scope>NUCLEOTIDE SEQUENCE [LARGE SCALE GENOMIC DNA]</scope>
    <source>
        <strain evidence="7">ATCC BAA-887 / DSM 12427 / ZAS-2</strain>
    </source>
</reference>
<dbReference type="eggNOG" id="COG4608">
    <property type="taxonomic scope" value="Bacteria"/>
</dbReference>